<organism evidence="6">
    <name type="scientific">Liquorilactobacillus hordei</name>
    <dbReference type="NCBI Taxonomy" id="468911"/>
    <lineage>
        <taxon>Bacteria</taxon>
        <taxon>Bacillati</taxon>
        <taxon>Bacillota</taxon>
        <taxon>Bacilli</taxon>
        <taxon>Lactobacillales</taxon>
        <taxon>Lactobacillaceae</taxon>
        <taxon>Liquorilactobacillus</taxon>
    </lineage>
</organism>
<evidence type="ECO:0000256" key="1">
    <source>
        <dbReference type="ARBA" id="ARBA00004117"/>
    </source>
</evidence>
<keyword evidence="3 4" id="KW-0975">Bacterial flagellum</keyword>
<dbReference type="GO" id="GO:0071973">
    <property type="term" value="P:bacterial-type flagellum-dependent cell motility"/>
    <property type="evidence" value="ECO:0007669"/>
    <property type="project" value="InterPro"/>
</dbReference>
<sequence>MVGISGVSNLNNYSDSVQKMTGLTSQTSKLDDDSQNGKSFSDYLTTALSSVSQNMSNMDKSSAGMISGSNSNLGDVMIKMTEAQLSLETAVQVRNKCIDAYNDIKNMQF</sequence>
<dbReference type="InterPro" id="IPR001624">
    <property type="entry name" value="FliE"/>
</dbReference>
<comment type="subcellular location">
    <subcellularLocation>
        <location evidence="1 4">Bacterial flagellum basal body</location>
    </subcellularLocation>
</comment>
<evidence type="ECO:0000256" key="3">
    <source>
        <dbReference type="ARBA" id="ARBA00023143"/>
    </source>
</evidence>
<keyword evidence="6" id="KW-0282">Flagellum</keyword>
<evidence type="ECO:0000256" key="5">
    <source>
        <dbReference type="NCBIfam" id="TIGR00205"/>
    </source>
</evidence>
<evidence type="ECO:0000256" key="2">
    <source>
        <dbReference type="ARBA" id="ARBA00009272"/>
    </source>
</evidence>
<accession>A0A0A7RLB5</accession>
<dbReference type="EMBL" id="KM886865">
    <property type="protein sequence ID" value="AJA34058.1"/>
    <property type="molecule type" value="Genomic_DNA"/>
</dbReference>
<evidence type="ECO:0000256" key="4">
    <source>
        <dbReference type="HAMAP-Rule" id="MF_00724"/>
    </source>
</evidence>
<evidence type="ECO:0000313" key="6">
    <source>
        <dbReference type="EMBL" id="AJA34058.1"/>
    </source>
</evidence>
<dbReference type="Pfam" id="PF02049">
    <property type="entry name" value="FliE"/>
    <property type="match status" value="1"/>
</dbReference>
<comment type="similarity">
    <text evidence="2 4">Belongs to the FliE family.</text>
</comment>
<keyword evidence="6" id="KW-0966">Cell projection</keyword>
<reference evidence="6" key="1">
    <citation type="journal article" date="2014" name="Appl. Environ. Microbiol.">
        <title>Detection and genomic characterization of motility in Lactobacillus curvatus: confirmation of motility in a species outside the Lactobacillus salivarius clade.</title>
        <authorList>
            <person name="Cousin F.J."/>
            <person name="Lynch S.M."/>
            <person name="Harris H.M."/>
            <person name="McCann A."/>
            <person name="Lynch D.B."/>
            <person name="Neville B.A."/>
            <person name="Irisawa T."/>
            <person name="Okada S."/>
            <person name="Endo A."/>
            <person name="O'Toole P.W."/>
        </authorList>
    </citation>
    <scope>NUCLEOTIDE SEQUENCE</scope>
    <source>
        <strain evidence="6">DSM 19519</strain>
    </source>
</reference>
<dbReference type="GeneID" id="98309865"/>
<dbReference type="HAMAP" id="MF_00724">
    <property type="entry name" value="FliE"/>
    <property type="match status" value="1"/>
</dbReference>
<keyword evidence="6" id="KW-0969">Cilium</keyword>
<proteinExistence type="inferred from homology"/>
<dbReference type="AlphaFoldDB" id="A0A0A7RLB5"/>
<protein>
    <recommendedName>
        <fullName evidence="4 5">Flagellar hook-basal body complex protein FliE</fullName>
    </recommendedName>
</protein>
<dbReference type="GO" id="GO:0003774">
    <property type="term" value="F:cytoskeletal motor activity"/>
    <property type="evidence" value="ECO:0007669"/>
    <property type="project" value="InterPro"/>
</dbReference>
<dbReference type="PANTHER" id="PTHR34653:SF1">
    <property type="entry name" value="FLAGELLAR HOOK-BASAL BODY COMPLEX PROTEIN FLIE"/>
    <property type="match status" value="1"/>
</dbReference>
<dbReference type="GO" id="GO:0009425">
    <property type="term" value="C:bacterial-type flagellum basal body"/>
    <property type="evidence" value="ECO:0007669"/>
    <property type="project" value="UniProtKB-SubCell"/>
</dbReference>
<dbReference type="GO" id="GO:0005198">
    <property type="term" value="F:structural molecule activity"/>
    <property type="evidence" value="ECO:0007669"/>
    <property type="project" value="UniProtKB-UniRule"/>
</dbReference>
<gene>
    <name evidence="4 6" type="primary">fliE</name>
</gene>
<dbReference type="PANTHER" id="PTHR34653">
    <property type="match status" value="1"/>
</dbReference>
<dbReference type="NCBIfam" id="TIGR00205">
    <property type="entry name" value="fliE"/>
    <property type="match status" value="1"/>
</dbReference>
<dbReference type="RefSeq" id="WP_057870193.1">
    <property type="nucleotide sequence ID" value="NZ_JBDNOC010000022.1"/>
</dbReference>
<name>A0A0A7RLB5_9LACO</name>
<dbReference type="PRINTS" id="PR01006">
    <property type="entry name" value="FLGHOOKFLIE"/>
</dbReference>